<dbReference type="OrthoDB" id="6363067at2759"/>
<protein>
    <submittedName>
        <fullName evidence="5">LEM domain-containing protein</fullName>
    </submittedName>
</protein>
<proteinExistence type="predicted"/>
<dbReference type="InterPro" id="IPR051656">
    <property type="entry name" value="LEM_domain"/>
</dbReference>
<reference evidence="3 4" key="2">
    <citation type="submission" date="2018-10" db="EMBL/GenBank/DDBJ databases">
        <authorList>
            <consortium name="Pathogen Informatics"/>
        </authorList>
    </citation>
    <scope>NUCLEOTIDE SEQUENCE [LARGE SCALE GENOMIC DNA]</scope>
</reference>
<feature type="domain" description="LEM" evidence="2">
    <location>
        <begin position="4"/>
        <end position="48"/>
    </location>
</feature>
<dbReference type="Proteomes" id="UP000274131">
    <property type="component" value="Unassembled WGS sequence"/>
</dbReference>
<dbReference type="WBParaSite" id="EVEC_0000804701-mRNA-1">
    <property type="protein sequence ID" value="EVEC_0000804701-mRNA-1"/>
    <property type="gene ID" value="EVEC_0000804701"/>
</dbReference>
<dbReference type="CDD" id="cd12934">
    <property type="entry name" value="LEM"/>
    <property type="match status" value="1"/>
</dbReference>
<dbReference type="SUPFAM" id="SSF63451">
    <property type="entry name" value="LEM domain"/>
    <property type="match status" value="1"/>
</dbReference>
<sequence length="237" mass="26542">MMASGDFDSLSNGQIRDELLARGQSVGPVVDTTRNLYLKKLKRLAGVLTDENEAAEDSKVEEDVSQHEATNAVNNLGNDKEKNNAISQEVQDTTATVKQTPAANSFVREASPYRVSSYYRFIANSKLVGILWLSEAPKKGGEEEGREYYMLNEESDEALEDDDFYGEEHSRYLTAADPRYVAPHSVASKQKDSNSGTFRKRIIPLVLRLILLISAILISLYFYNYKHPPRSGPDDEL</sequence>
<keyword evidence="1" id="KW-1133">Transmembrane helix</keyword>
<dbReference type="InterPro" id="IPR011015">
    <property type="entry name" value="LEM/LEM-like_dom_sf"/>
</dbReference>
<evidence type="ECO:0000313" key="3">
    <source>
        <dbReference type="EMBL" id="VDD92780.1"/>
    </source>
</evidence>
<dbReference type="Pfam" id="PF03020">
    <property type="entry name" value="LEM"/>
    <property type="match status" value="1"/>
</dbReference>
<evidence type="ECO:0000259" key="2">
    <source>
        <dbReference type="PROSITE" id="PS50954"/>
    </source>
</evidence>
<dbReference type="SMART" id="SM00540">
    <property type="entry name" value="LEM"/>
    <property type="match status" value="1"/>
</dbReference>
<accession>A0A0N4VBX4</accession>
<dbReference type="EMBL" id="UXUI01008965">
    <property type="protein sequence ID" value="VDD92780.1"/>
    <property type="molecule type" value="Genomic_DNA"/>
</dbReference>
<organism evidence="5">
    <name type="scientific">Enterobius vermicularis</name>
    <name type="common">Human pinworm</name>
    <dbReference type="NCBI Taxonomy" id="51028"/>
    <lineage>
        <taxon>Eukaryota</taxon>
        <taxon>Metazoa</taxon>
        <taxon>Ecdysozoa</taxon>
        <taxon>Nematoda</taxon>
        <taxon>Chromadorea</taxon>
        <taxon>Rhabditida</taxon>
        <taxon>Spirurina</taxon>
        <taxon>Oxyuridomorpha</taxon>
        <taxon>Oxyuroidea</taxon>
        <taxon>Oxyuridae</taxon>
        <taxon>Enterobius</taxon>
    </lineage>
</organism>
<reference evidence="5" key="1">
    <citation type="submission" date="2017-02" db="UniProtKB">
        <authorList>
            <consortium name="WormBaseParasite"/>
        </authorList>
    </citation>
    <scope>IDENTIFICATION</scope>
</reference>
<keyword evidence="1" id="KW-0472">Membrane</keyword>
<keyword evidence="1" id="KW-0812">Transmembrane</keyword>
<dbReference type="InterPro" id="IPR003887">
    <property type="entry name" value="LEM_dom"/>
</dbReference>
<dbReference type="AlphaFoldDB" id="A0A0N4VBX4"/>
<dbReference type="PANTHER" id="PTHR12019">
    <property type="entry name" value="LAMINA-ASSOCIATED POLYPEPTIDE THYMOPOIETIN"/>
    <property type="match status" value="1"/>
</dbReference>
<dbReference type="PANTHER" id="PTHR12019:SF9">
    <property type="entry name" value="THYMOPOIETIN"/>
    <property type="match status" value="1"/>
</dbReference>
<name>A0A0N4VBX4_ENTVE</name>
<keyword evidence="4" id="KW-1185">Reference proteome</keyword>
<evidence type="ECO:0000313" key="4">
    <source>
        <dbReference type="Proteomes" id="UP000274131"/>
    </source>
</evidence>
<gene>
    <name evidence="3" type="ORF">EVEC_LOCUS7531</name>
</gene>
<dbReference type="Gene3D" id="1.10.720.40">
    <property type="match status" value="1"/>
</dbReference>
<feature type="transmembrane region" description="Helical" evidence="1">
    <location>
        <begin position="205"/>
        <end position="223"/>
    </location>
</feature>
<evidence type="ECO:0000256" key="1">
    <source>
        <dbReference type="SAM" id="Phobius"/>
    </source>
</evidence>
<dbReference type="PROSITE" id="PS50954">
    <property type="entry name" value="LEM"/>
    <property type="match status" value="1"/>
</dbReference>
<evidence type="ECO:0000313" key="5">
    <source>
        <dbReference type="WBParaSite" id="EVEC_0000804701-mRNA-1"/>
    </source>
</evidence>